<keyword evidence="12" id="KW-1185">Reference proteome</keyword>
<feature type="transmembrane region" description="Helical" evidence="9">
    <location>
        <begin position="392"/>
        <end position="412"/>
    </location>
</feature>
<sequence length="545" mass="57118">MHPSGRAALTAPAPARPRPPDPGVRRGTAPPAAGRSSGWTRRPVAQTLLLLALALAVRAPSFRRPFWSPDEGYLGTEAVALRHGGRMYADVVDRKPPLVPWLYEACFALTGPGTLWLVRVCAVVALAVTAVCVARLAAGEWGPWAGLPAGVLTIAASAALPPPDAMAATFEVFMLPATAAAVYFAARHRFLAAGLALAAATLTKQVGLAPLLPIAVQVLTAPRRRLRYGAALAAGLALPIAGCALLLGVHSFVFWNYLSSGSYASSAPGVAAVCGHAGSALGRLALPFAGVAPFLPRLRGRRHRIGAFDRTLLLWLLASAAGVSAGFRFYGHYFLQLLPPLALLALRALHAAFGHAGRGAVRPARRWTPYRTPYPARGRAPARRGADARGRATALACAVAVAVCAAFGAGALRARPPELGRSLDLAAAVDADSRPGQSVFLWSMHPEVYWLADRPAASRYLTAGLLTNFSGGADVRRVGARYAVPGAWAGLRRELAAAPPCLVVDDSAGTPYQMAGYPLLAHLVDRGYTRVARVDGAPVYRRSGC</sequence>
<evidence type="ECO:0000256" key="1">
    <source>
        <dbReference type="ARBA" id="ARBA00004651"/>
    </source>
</evidence>
<keyword evidence="5 9" id="KW-0812">Transmembrane</keyword>
<dbReference type="EMBL" id="AP018365">
    <property type="protein sequence ID" value="BBA95760.1"/>
    <property type="molecule type" value="Genomic_DNA"/>
</dbReference>
<evidence type="ECO:0000256" key="3">
    <source>
        <dbReference type="ARBA" id="ARBA00022676"/>
    </source>
</evidence>
<dbReference type="InterPro" id="IPR038731">
    <property type="entry name" value="RgtA/B/C-like"/>
</dbReference>
<dbReference type="PANTHER" id="PTHR33908">
    <property type="entry name" value="MANNOSYLTRANSFERASE YKCB-RELATED"/>
    <property type="match status" value="1"/>
</dbReference>
<keyword evidence="7 9" id="KW-0472">Membrane</keyword>
<feature type="transmembrane region" description="Helical" evidence="9">
    <location>
        <begin position="270"/>
        <end position="291"/>
    </location>
</feature>
<feature type="transmembrane region" description="Helical" evidence="9">
    <location>
        <begin position="312"/>
        <end position="331"/>
    </location>
</feature>
<feature type="domain" description="Glycosyltransferase RgtA/B/C/D-like" evidence="10">
    <location>
        <begin position="95"/>
        <end position="233"/>
    </location>
</feature>
<reference evidence="11 12" key="2">
    <citation type="journal article" date="2011" name="J. Antibiot.">
        <title>Furaquinocins I and J: novel polyketide isoprenoid hybrid compounds from Streptomyces reveromyceticus SN-593.</title>
        <authorList>
            <person name="Panthee S."/>
            <person name="Takahashi S."/>
            <person name="Takagi H."/>
            <person name="Nogawa T."/>
            <person name="Oowada E."/>
            <person name="Uramoto M."/>
            <person name="Osada H."/>
        </authorList>
    </citation>
    <scope>NUCLEOTIDE SEQUENCE [LARGE SCALE GENOMIC DNA]</scope>
    <source>
        <strain evidence="11 12">SN-593</strain>
    </source>
</reference>
<name>A0A7U3WGY3_9ACTN</name>
<comment type="subcellular location">
    <subcellularLocation>
        <location evidence="1">Cell membrane</location>
        <topology evidence="1">Multi-pass membrane protein</topology>
    </subcellularLocation>
</comment>
<feature type="transmembrane region" description="Helical" evidence="9">
    <location>
        <begin position="166"/>
        <end position="186"/>
    </location>
</feature>
<evidence type="ECO:0000256" key="8">
    <source>
        <dbReference type="SAM" id="MobiDB-lite"/>
    </source>
</evidence>
<organism evidence="11 12">
    <name type="scientific">Actinacidiphila reveromycinica</name>
    <dbReference type="NCBI Taxonomy" id="659352"/>
    <lineage>
        <taxon>Bacteria</taxon>
        <taxon>Bacillati</taxon>
        <taxon>Actinomycetota</taxon>
        <taxon>Actinomycetes</taxon>
        <taxon>Kitasatosporales</taxon>
        <taxon>Streptomycetaceae</taxon>
        <taxon>Actinacidiphila</taxon>
    </lineage>
</organism>
<protein>
    <recommendedName>
        <fullName evidence="10">Glycosyltransferase RgtA/B/C/D-like domain-containing protein</fullName>
    </recommendedName>
</protein>
<dbReference type="GO" id="GO:0009103">
    <property type="term" value="P:lipopolysaccharide biosynthetic process"/>
    <property type="evidence" value="ECO:0007669"/>
    <property type="project" value="UniProtKB-ARBA"/>
</dbReference>
<evidence type="ECO:0000313" key="12">
    <source>
        <dbReference type="Proteomes" id="UP000595703"/>
    </source>
</evidence>
<dbReference type="Proteomes" id="UP000595703">
    <property type="component" value="Chromosome"/>
</dbReference>
<evidence type="ECO:0000256" key="7">
    <source>
        <dbReference type="ARBA" id="ARBA00023136"/>
    </source>
</evidence>
<keyword evidence="4" id="KW-0808">Transferase</keyword>
<keyword evidence="3" id="KW-0328">Glycosyltransferase</keyword>
<reference evidence="11 12" key="3">
    <citation type="journal article" date="2011" name="Nat. Chem. Biol.">
        <title>Reveromycin A biosynthesis uses RevG and RevJ for stereospecific spiroacetal formation.</title>
        <authorList>
            <person name="Takahashi S."/>
            <person name="Toyoda A."/>
            <person name="Sekiyama Y."/>
            <person name="Takagi H."/>
            <person name="Nogawa T."/>
            <person name="Uramoto M."/>
            <person name="Suzuki R."/>
            <person name="Koshino H."/>
            <person name="Kumano T."/>
            <person name="Panthee S."/>
            <person name="Dairi T."/>
            <person name="Ishikawa J."/>
            <person name="Ikeda H."/>
            <person name="Sakaki Y."/>
            <person name="Osada H."/>
        </authorList>
    </citation>
    <scope>NUCLEOTIDE SEQUENCE [LARGE SCALE GENOMIC DNA]</scope>
    <source>
        <strain evidence="11 12">SN-593</strain>
    </source>
</reference>
<feature type="transmembrane region" description="Helical" evidence="9">
    <location>
        <begin position="116"/>
        <end position="134"/>
    </location>
</feature>
<evidence type="ECO:0000313" key="11">
    <source>
        <dbReference type="EMBL" id="BBA95760.1"/>
    </source>
</evidence>
<keyword evidence="2" id="KW-1003">Cell membrane</keyword>
<dbReference type="AlphaFoldDB" id="A0A7U3WGY3"/>
<proteinExistence type="predicted"/>
<evidence type="ECO:0000259" key="10">
    <source>
        <dbReference type="Pfam" id="PF13231"/>
    </source>
</evidence>
<reference evidence="11 12" key="1">
    <citation type="journal article" date="2010" name="J. Bacteriol.">
        <title>Biochemical characterization of a novel indole prenyltransferase from Streptomyces sp. SN-593.</title>
        <authorList>
            <person name="Takahashi S."/>
            <person name="Takagi H."/>
            <person name="Toyoda A."/>
            <person name="Uramoto M."/>
            <person name="Nogawa T."/>
            <person name="Ueki M."/>
            <person name="Sakaki Y."/>
            <person name="Osada H."/>
        </authorList>
    </citation>
    <scope>NUCLEOTIDE SEQUENCE [LARGE SCALE GENOMIC DNA]</scope>
    <source>
        <strain evidence="11 12">SN-593</strain>
    </source>
</reference>
<accession>A0A7U3WGY3</accession>
<gene>
    <name evidence="11" type="ORF">RVR_754</name>
</gene>
<evidence type="ECO:0000256" key="4">
    <source>
        <dbReference type="ARBA" id="ARBA00022679"/>
    </source>
</evidence>
<feature type="transmembrane region" description="Helical" evidence="9">
    <location>
        <begin position="337"/>
        <end position="356"/>
    </location>
</feature>
<feature type="region of interest" description="Disordered" evidence="8">
    <location>
        <begin position="1"/>
        <end position="39"/>
    </location>
</feature>
<dbReference type="GO" id="GO:0005886">
    <property type="term" value="C:plasma membrane"/>
    <property type="evidence" value="ECO:0007669"/>
    <property type="project" value="UniProtKB-SubCell"/>
</dbReference>
<dbReference type="PANTHER" id="PTHR33908:SF11">
    <property type="entry name" value="MEMBRANE PROTEIN"/>
    <property type="match status" value="1"/>
</dbReference>
<evidence type="ECO:0000256" key="2">
    <source>
        <dbReference type="ARBA" id="ARBA00022475"/>
    </source>
</evidence>
<feature type="transmembrane region" description="Helical" evidence="9">
    <location>
        <begin position="232"/>
        <end position="258"/>
    </location>
</feature>
<dbReference type="KEGG" id="arev:RVR_754"/>
<dbReference type="InterPro" id="IPR050297">
    <property type="entry name" value="LipidA_mod_glycosyltrf_83"/>
</dbReference>
<reference evidence="11 12" key="4">
    <citation type="journal article" date="2020" name="Sci. Rep.">
        <title>beta-carboline chemical signals induce reveromycin production through a LuxR family regulator in Streptomyces sp. SN-593.</title>
        <authorList>
            <person name="Panthee S."/>
            <person name="Kito N."/>
            <person name="Hayashi T."/>
            <person name="Shimizu T."/>
            <person name="Ishikawa J."/>
            <person name="Hamamoto H."/>
            <person name="Osada H."/>
            <person name="Takahashi S."/>
        </authorList>
    </citation>
    <scope>NUCLEOTIDE SEQUENCE [LARGE SCALE GENOMIC DNA]</scope>
    <source>
        <strain evidence="11 12">SN-593</strain>
    </source>
</reference>
<evidence type="ECO:0000256" key="9">
    <source>
        <dbReference type="SAM" id="Phobius"/>
    </source>
</evidence>
<dbReference type="GO" id="GO:0016763">
    <property type="term" value="F:pentosyltransferase activity"/>
    <property type="evidence" value="ECO:0007669"/>
    <property type="project" value="TreeGrafter"/>
</dbReference>
<feature type="compositionally biased region" description="Low complexity" evidence="8">
    <location>
        <begin position="1"/>
        <end position="13"/>
    </location>
</feature>
<keyword evidence="6 9" id="KW-1133">Transmembrane helix</keyword>
<evidence type="ECO:0000256" key="5">
    <source>
        <dbReference type="ARBA" id="ARBA00022692"/>
    </source>
</evidence>
<dbReference type="Pfam" id="PF13231">
    <property type="entry name" value="PMT_2"/>
    <property type="match status" value="1"/>
</dbReference>
<evidence type="ECO:0000256" key="6">
    <source>
        <dbReference type="ARBA" id="ARBA00022989"/>
    </source>
</evidence>